<dbReference type="InterPro" id="IPR024370">
    <property type="entry name" value="PBP_domain"/>
</dbReference>
<dbReference type="eggNOG" id="arCOG00229">
    <property type="taxonomic scope" value="Archaea"/>
</dbReference>
<protein>
    <submittedName>
        <fullName evidence="2">ABC transporter permease protein</fullName>
    </submittedName>
</protein>
<dbReference type="PATRIC" id="fig|304371.9.peg.2726"/>
<reference evidence="2 3" key="1">
    <citation type="journal article" date="2007" name="Appl. Environ. Microbiol.">
        <title>Isolation of key methanogens for global methane emission from rice paddy fields: a novel isolate affiliated with the clone cluster rice cluster I.</title>
        <authorList>
            <person name="Sakai S."/>
            <person name="Imachi H."/>
            <person name="Sekiguchi Y."/>
            <person name="Ohashi A."/>
            <person name="Harada H."/>
            <person name="Kamagata Y."/>
        </authorList>
    </citation>
    <scope>NUCLEOTIDE SEQUENCE [LARGE SCALE GENOMIC DNA]</scope>
    <source>
        <strain evidence="3">DSM 17711 / JCM 13418 / NBRC 101707 / SANAE</strain>
    </source>
</reference>
<dbReference type="InParanoid" id="D1Z215"/>
<gene>
    <name evidence="2" type="ordered locus">MCP_2665</name>
</gene>
<keyword evidence="3" id="KW-1185">Reference proteome</keyword>
<dbReference type="RefSeq" id="WP_012901411.1">
    <property type="nucleotide sequence ID" value="NC_013665.1"/>
</dbReference>
<accession>D1Z215</accession>
<dbReference type="SUPFAM" id="SSF53850">
    <property type="entry name" value="Periplasmic binding protein-like II"/>
    <property type="match status" value="1"/>
</dbReference>
<dbReference type="AlphaFoldDB" id="D1Z215"/>
<reference evidence="2 3" key="2">
    <citation type="journal article" date="2008" name="Int. J. Syst. Evol. Microbiol.">
        <title>Methanocella paludicola gen. nov., sp. nov., a methane-producing archaeon, the first isolate of the lineage 'Rice Cluster I', and proposal of the new archaeal order Methanocellales ord. nov.</title>
        <authorList>
            <person name="Sakai S."/>
            <person name="Imachi H."/>
            <person name="Hanada S."/>
            <person name="Ohashi A."/>
            <person name="Harada H."/>
            <person name="Kamagata Y."/>
        </authorList>
    </citation>
    <scope>NUCLEOTIDE SEQUENCE [LARGE SCALE GENOMIC DNA]</scope>
    <source>
        <strain evidence="3">DSM 17711 / JCM 13418 / NBRC 101707 / SANAE</strain>
    </source>
</reference>
<evidence type="ECO:0000259" key="1">
    <source>
        <dbReference type="Pfam" id="PF12849"/>
    </source>
</evidence>
<sequence>MSNKLMKLFIITMVFLAIAVPLSGCTTEQGATATPTATPLPSTGPAQTLKLATTTSVNDSGLLGYILPDFEKENNVKVQILSAGSGQAIAYGTSGDVDVLIVHSPAAEKTFMDQGHGWNKTQIAHNFYVIVGPASDPAGIKGLNATEAYSKIAEKQVPFVARQDASGTDSKNKDIWNKSSLKAVPSNKTNSWYIGTGTGMGDALRLANEKQAYTLSDISTFLSLQKNLDLVVLVENDPSMLINKYDVIAVNQTEYPSVNYPMAKKLVDYLTSQSCQQKIAKYGQAQYGRPLFYADLLNNTTSK</sequence>
<evidence type="ECO:0000313" key="3">
    <source>
        <dbReference type="Proteomes" id="UP000001882"/>
    </source>
</evidence>
<dbReference type="OrthoDB" id="14917at2157"/>
<dbReference type="GeneID" id="8682387"/>
<name>D1Z215_METPS</name>
<dbReference type="Pfam" id="PF12849">
    <property type="entry name" value="PBP_like_2"/>
    <property type="match status" value="1"/>
</dbReference>
<dbReference type="Gene3D" id="3.40.190.10">
    <property type="entry name" value="Periplasmic binding protein-like II"/>
    <property type="match status" value="2"/>
</dbReference>
<proteinExistence type="predicted"/>
<dbReference type="STRING" id="304371.MCP_2665"/>
<dbReference type="PANTHER" id="PTHR37945:SF1">
    <property type="entry name" value="EXTRACELLULAR TUNGSTATE BINDING PROTEIN"/>
    <property type="match status" value="1"/>
</dbReference>
<evidence type="ECO:0000313" key="2">
    <source>
        <dbReference type="EMBL" id="BAI62737.1"/>
    </source>
</evidence>
<dbReference type="EMBL" id="AP011532">
    <property type="protein sequence ID" value="BAI62737.1"/>
    <property type="molecule type" value="Genomic_DNA"/>
</dbReference>
<dbReference type="Proteomes" id="UP000001882">
    <property type="component" value="Chromosome"/>
</dbReference>
<feature type="domain" description="PBP" evidence="1">
    <location>
        <begin position="43"/>
        <end position="273"/>
    </location>
</feature>
<reference evidence="3" key="3">
    <citation type="journal article" date="2011" name="PLoS ONE">
        <title>Genome sequence of a mesophilic hydrogenotrophic methanogen Methanocella paludicola, the first cultivated representative of the order Methanocellales.</title>
        <authorList>
            <person name="Sakai S."/>
            <person name="Takaki Y."/>
            <person name="Shimamura S."/>
            <person name="Sekine M."/>
            <person name="Tajima T."/>
            <person name="Kosugi H."/>
            <person name="Ichikawa N."/>
            <person name="Tasumi E."/>
            <person name="Hiraki A.T."/>
            <person name="Shimizu A."/>
            <person name="Kato Y."/>
            <person name="Nishiko R."/>
            <person name="Mori K."/>
            <person name="Fujita N."/>
            <person name="Imachi H."/>
            <person name="Takai K."/>
        </authorList>
    </citation>
    <scope>NUCLEOTIDE SEQUENCE [LARGE SCALE GENOMIC DNA]</scope>
    <source>
        <strain evidence="3">DSM 17711 / JCM 13418 / NBRC 101707 / SANAE</strain>
    </source>
</reference>
<dbReference type="KEGG" id="mpd:MCP_2665"/>
<organism evidence="2 3">
    <name type="scientific">Methanocella paludicola (strain DSM 17711 / JCM 13418 / NBRC 101707 / SANAE)</name>
    <dbReference type="NCBI Taxonomy" id="304371"/>
    <lineage>
        <taxon>Archaea</taxon>
        <taxon>Methanobacteriati</taxon>
        <taxon>Methanobacteriota</taxon>
        <taxon>Stenosarchaea group</taxon>
        <taxon>Methanomicrobia</taxon>
        <taxon>Methanocellales</taxon>
        <taxon>Methanocellaceae</taxon>
        <taxon>Methanocella</taxon>
    </lineage>
</organism>
<dbReference type="InterPro" id="IPR052738">
    <property type="entry name" value="ABC-Tungstate_binding"/>
</dbReference>
<dbReference type="PANTHER" id="PTHR37945">
    <property type="entry name" value="EXTRACELLULAR TUNGSTATE BINDING PROTEIN"/>
    <property type="match status" value="1"/>
</dbReference>
<dbReference type="SMR" id="D1Z215"/>